<reference evidence="1 2" key="2">
    <citation type="journal article" date="2022" name="Mol. Biol. Evol.">
        <title>Comparative Genomics Reveals Insights into the Divergent Evolution of Astigmatic Mites and Household Pest Adaptations.</title>
        <authorList>
            <person name="Xiong Q."/>
            <person name="Wan A.T."/>
            <person name="Liu X."/>
            <person name="Fung C.S."/>
            <person name="Xiao X."/>
            <person name="Malainual N."/>
            <person name="Hou J."/>
            <person name="Wang L."/>
            <person name="Wang M."/>
            <person name="Yang K.Y."/>
            <person name="Cui Y."/>
            <person name="Leung E.L."/>
            <person name="Nong W."/>
            <person name="Shin S.K."/>
            <person name="Au S.W."/>
            <person name="Jeong K.Y."/>
            <person name="Chew F.T."/>
            <person name="Hui J.H."/>
            <person name="Leung T.F."/>
            <person name="Tungtrongchitr A."/>
            <person name="Zhong N."/>
            <person name="Liu Z."/>
            <person name="Tsui S.K."/>
        </authorList>
    </citation>
    <scope>NUCLEOTIDE SEQUENCE [LARGE SCALE GENOMIC DNA]</scope>
    <source>
        <strain evidence="1">Derp</strain>
    </source>
</reference>
<comment type="caution">
    <text evidence="1">The sequence shown here is derived from an EMBL/GenBank/DDBJ whole genome shotgun (WGS) entry which is preliminary data.</text>
</comment>
<dbReference type="EMBL" id="NJHN03000010">
    <property type="protein sequence ID" value="KAH9426469.1"/>
    <property type="molecule type" value="Genomic_DNA"/>
</dbReference>
<keyword evidence="2" id="KW-1185">Reference proteome</keyword>
<evidence type="ECO:0000313" key="2">
    <source>
        <dbReference type="Proteomes" id="UP000887458"/>
    </source>
</evidence>
<name>A0ABQ8JV15_DERPT</name>
<evidence type="ECO:0000313" key="1">
    <source>
        <dbReference type="EMBL" id="KAH9426469.1"/>
    </source>
</evidence>
<sequence length="83" mass="9515">MIHCCMHTQQQQQQRQAYSVTQLNDNQFWDDNGDMAIVIDSIIPFNTIPDKKTSSTTTTTTIVVYVIIYQMIIRKSGLSFGKI</sequence>
<reference evidence="1 2" key="1">
    <citation type="journal article" date="2018" name="J. Allergy Clin. Immunol.">
        <title>High-quality assembly of Dermatophagoides pteronyssinus genome and transcriptome reveals a wide range of novel allergens.</title>
        <authorList>
            <person name="Liu X.Y."/>
            <person name="Yang K.Y."/>
            <person name="Wang M.Q."/>
            <person name="Kwok J.S."/>
            <person name="Zeng X."/>
            <person name="Yang Z."/>
            <person name="Xiao X.J."/>
            <person name="Lau C.P."/>
            <person name="Li Y."/>
            <person name="Huang Z.M."/>
            <person name="Ba J.G."/>
            <person name="Yim A.K."/>
            <person name="Ouyang C.Y."/>
            <person name="Ngai S.M."/>
            <person name="Chan T.F."/>
            <person name="Leung E.L."/>
            <person name="Liu L."/>
            <person name="Liu Z.G."/>
            <person name="Tsui S.K."/>
        </authorList>
    </citation>
    <scope>NUCLEOTIDE SEQUENCE [LARGE SCALE GENOMIC DNA]</scope>
    <source>
        <strain evidence="1">Derp</strain>
    </source>
</reference>
<accession>A0ABQ8JV15</accession>
<dbReference type="Proteomes" id="UP000887458">
    <property type="component" value="Unassembled WGS sequence"/>
</dbReference>
<gene>
    <name evidence="1" type="ORF">DERP_011039</name>
</gene>
<proteinExistence type="predicted"/>
<protein>
    <submittedName>
        <fullName evidence="1">Uncharacterized protein</fullName>
    </submittedName>
</protein>
<organism evidence="1 2">
    <name type="scientific">Dermatophagoides pteronyssinus</name>
    <name type="common">European house dust mite</name>
    <dbReference type="NCBI Taxonomy" id="6956"/>
    <lineage>
        <taxon>Eukaryota</taxon>
        <taxon>Metazoa</taxon>
        <taxon>Ecdysozoa</taxon>
        <taxon>Arthropoda</taxon>
        <taxon>Chelicerata</taxon>
        <taxon>Arachnida</taxon>
        <taxon>Acari</taxon>
        <taxon>Acariformes</taxon>
        <taxon>Sarcoptiformes</taxon>
        <taxon>Astigmata</taxon>
        <taxon>Psoroptidia</taxon>
        <taxon>Analgoidea</taxon>
        <taxon>Pyroglyphidae</taxon>
        <taxon>Dermatophagoidinae</taxon>
        <taxon>Dermatophagoides</taxon>
    </lineage>
</organism>